<dbReference type="GO" id="GO:0046872">
    <property type="term" value="F:metal ion binding"/>
    <property type="evidence" value="ECO:0007669"/>
    <property type="project" value="UniProtKB-KW"/>
</dbReference>
<dbReference type="PROSITE" id="PS51417">
    <property type="entry name" value="ARF"/>
    <property type="match status" value="1"/>
</dbReference>
<dbReference type="PRINTS" id="PR00328">
    <property type="entry name" value="SAR1GTPBP"/>
</dbReference>
<dbReference type="GO" id="GO:0097500">
    <property type="term" value="P:receptor localization to non-motile cilium"/>
    <property type="evidence" value="ECO:0007669"/>
    <property type="project" value="TreeGrafter"/>
</dbReference>
<dbReference type="GO" id="GO:1905515">
    <property type="term" value="P:non-motile cilium assembly"/>
    <property type="evidence" value="ECO:0007669"/>
    <property type="project" value="TreeGrafter"/>
</dbReference>
<feature type="region of interest" description="Disordered" evidence="5">
    <location>
        <begin position="232"/>
        <end position="392"/>
    </location>
</feature>
<evidence type="ECO:0000313" key="7">
    <source>
        <dbReference type="EMBL" id="RXN26802.1"/>
    </source>
</evidence>
<feature type="compositionally biased region" description="Acidic residues" evidence="5">
    <location>
        <begin position="317"/>
        <end position="326"/>
    </location>
</feature>
<evidence type="ECO:0000256" key="3">
    <source>
        <dbReference type="PIRSR" id="PIRSR606689-1"/>
    </source>
</evidence>
<feature type="binding site" evidence="4">
    <location>
        <position position="60"/>
    </location>
    <ligand>
        <name>Mg(2+)</name>
        <dbReference type="ChEBI" id="CHEBI:18420"/>
    </ligand>
</feature>
<dbReference type="GO" id="GO:0003924">
    <property type="term" value="F:GTPase activity"/>
    <property type="evidence" value="ECO:0007669"/>
    <property type="project" value="InterPro"/>
</dbReference>
<dbReference type="CDD" id="cd04161">
    <property type="entry name" value="Arl2l1_Arl13_like"/>
    <property type="match status" value="1"/>
</dbReference>
<organism evidence="7 8">
    <name type="scientific">Labeo rohita</name>
    <name type="common">Indian major carp</name>
    <name type="synonym">Cyprinus rohita</name>
    <dbReference type="NCBI Taxonomy" id="84645"/>
    <lineage>
        <taxon>Eukaryota</taxon>
        <taxon>Metazoa</taxon>
        <taxon>Chordata</taxon>
        <taxon>Craniata</taxon>
        <taxon>Vertebrata</taxon>
        <taxon>Euteleostomi</taxon>
        <taxon>Actinopterygii</taxon>
        <taxon>Neopterygii</taxon>
        <taxon>Teleostei</taxon>
        <taxon>Ostariophysi</taxon>
        <taxon>Cypriniformes</taxon>
        <taxon>Cyprinidae</taxon>
        <taxon>Labeoninae</taxon>
        <taxon>Labeonini</taxon>
        <taxon>Labeo</taxon>
    </lineage>
</organism>
<dbReference type="GO" id="GO:0097730">
    <property type="term" value="C:non-motile cilium"/>
    <property type="evidence" value="ECO:0007669"/>
    <property type="project" value="TreeGrafter"/>
</dbReference>
<evidence type="ECO:0000256" key="5">
    <source>
        <dbReference type="SAM" id="MobiDB-lite"/>
    </source>
</evidence>
<feature type="transmembrane region" description="Helical" evidence="6">
    <location>
        <begin position="573"/>
        <end position="590"/>
    </location>
</feature>
<keyword evidence="6" id="KW-1133">Transmembrane helix</keyword>
<evidence type="ECO:0000313" key="8">
    <source>
        <dbReference type="Proteomes" id="UP000290572"/>
    </source>
</evidence>
<evidence type="ECO:0000256" key="2">
    <source>
        <dbReference type="ARBA" id="ARBA00023134"/>
    </source>
</evidence>
<dbReference type="SMART" id="SM00178">
    <property type="entry name" value="SAR"/>
    <property type="match status" value="1"/>
</dbReference>
<feature type="compositionally biased region" description="Basic residues" evidence="5">
    <location>
        <begin position="295"/>
        <end position="310"/>
    </location>
</feature>
<dbReference type="EMBL" id="QBIY01012131">
    <property type="protein sequence ID" value="RXN26802.1"/>
    <property type="molecule type" value="Genomic_DNA"/>
</dbReference>
<keyword evidence="4" id="KW-0479">Metal-binding</keyword>
<feature type="binding site" evidence="3">
    <location>
        <begin position="53"/>
        <end position="60"/>
    </location>
    <ligand>
        <name>GTP</name>
        <dbReference type="ChEBI" id="CHEBI:37565"/>
    </ligand>
</feature>
<feature type="transmembrane region" description="Helical" evidence="6">
    <location>
        <begin position="466"/>
        <end position="485"/>
    </location>
</feature>
<keyword evidence="6" id="KW-0812">Transmembrane</keyword>
<dbReference type="Proteomes" id="UP000290572">
    <property type="component" value="Unassembled WGS sequence"/>
</dbReference>
<dbReference type="GO" id="GO:0005525">
    <property type="term" value="F:GTP binding"/>
    <property type="evidence" value="ECO:0007669"/>
    <property type="project" value="UniProtKB-KW"/>
</dbReference>
<evidence type="ECO:0000256" key="4">
    <source>
        <dbReference type="PIRSR" id="PIRSR606689-2"/>
    </source>
</evidence>
<dbReference type="FunFam" id="3.40.50.300:FF:000415">
    <property type="entry name" value="ADP-ribosylation factor-like GTPase 13B"/>
    <property type="match status" value="1"/>
</dbReference>
<dbReference type="InterPro" id="IPR006689">
    <property type="entry name" value="Small_GTPase_ARF/SAR"/>
</dbReference>
<keyword evidence="2 3" id="KW-0342">GTP-binding</keyword>
<reference evidence="7 8" key="1">
    <citation type="submission" date="2018-03" db="EMBL/GenBank/DDBJ databases">
        <title>Draft genome sequence of Rohu Carp (Labeo rohita).</title>
        <authorList>
            <person name="Das P."/>
            <person name="Kushwaha B."/>
            <person name="Joshi C.G."/>
            <person name="Kumar D."/>
            <person name="Nagpure N.S."/>
            <person name="Sahoo L."/>
            <person name="Das S.P."/>
            <person name="Bit A."/>
            <person name="Patnaik S."/>
            <person name="Meher P.K."/>
            <person name="Jayasankar P."/>
            <person name="Koringa P.G."/>
            <person name="Patel N.V."/>
            <person name="Hinsu A.T."/>
            <person name="Kumar R."/>
            <person name="Pandey M."/>
            <person name="Agarwal S."/>
            <person name="Srivastava S."/>
            <person name="Singh M."/>
            <person name="Iquebal M.A."/>
            <person name="Jaiswal S."/>
            <person name="Angadi U.B."/>
            <person name="Kumar N."/>
            <person name="Raza M."/>
            <person name="Shah T.M."/>
            <person name="Rai A."/>
            <person name="Jena J.K."/>
        </authorList>
    </citation>
    <scope>NUCLEOTIDE SEQUENCE [LARGE SCALE GENOMIC DNA]</scope>
    <source>
        <strain evidence="7">DASCIFA01</strain>
        <tissue evidence="7">Testis</tissue>
    </source>
</reference>
<dbReference type="InterPro" id="IPR051995">
    <property type="entry name" value="Ciliary_GTPase"/>
</dbReference>
<feature type="compositionally biased region" description="Basic residues" evidence="5">
    <location>
        <begin position="346"/>
        <end position="356"/>
    </location>
</feature>
<keyword evidence="1 3" id="KW-0547">Nucleotide-binding</keyword>
<feature type="binding site" evidence="4">
    <location>
        <position position="77"/>
    </location>
    <ligand>
        <name>Mg(2+)</name>
        <dbReference type="ChEBI" id="CHEBI:18420"/>
    </ligand>
</feature>
<feature type="compositionally biased region" description="Basic and acidic residues" evidence="5">
    <location>
        <begin position="327"/>
        <end position="339"/>
    </location>
</feature>
<feature type="region of interest" description="Disordered" evidence="5">
    <location>
        <begin position="596"/>
        <end position="619"/>
    </location>
</feature>
<dbReference type="PANTHER" id="PTHR46090:SF4">
    <property type="entry name" value="ADP RIBOSYLATION FACTOR LIKE GTPASE 13A"/>
    <property type="match status" value="1"/>
</dbReference>
<protein>
    <submittedName>
        <fullName evidence="7">ADP-ribosylation factor 13B isoform X2</fullName>
    </submittedName>
</protein>
<dbReference type="GO" id="GO:0060170">
    <property type="term" value="C:ciliary membrane"/>
    <property type="evidence" value="ECO:0007669"/>
    <property type="project" value="TreeGrafter"/>
</dbReference>
<name>A0A498N4S1_LABRO</name>
<keyword evidence="4" id="KW-0460">Magnesium</keyword>
<evidence type="ECO:0000256" key="6">
    <source>
        <dbReference type="SAM" id="Phobius"/>
    </source>
</evidence>
<keyword evidence="6" id="KW-0472">Membrane</keyword>
<dbReference type="Gene3D" id="3.40.50.300">
    <property type="entry name" value="P-loop containing nucleotide triphosphate hydrolases"/>
    <property type="match status" value="1"/>
</dbReference>
<feature type="transmembrane region" description="Helical" evidence="6">
    <location>
        <begin position="548"/>
        <end position="567"/>
    </location>
</feature>
<dbReference type="AlphaFoldDB" id="A0A498N4S1"/>
<dbReference type="SUPFAM" id="SSF52540">
    <property type="entry name" value="P-loop containing nucleoside triphosphate hydrolases"/>
    <property type="match status" value="1"/>
</dbReference>
<feature type="compositionally biased region" description="Basic and acidic residues" evidence="5">
    <location>
        <begin position="232"/>
        <end position="274"/>
    </location>
</feature>
<dbReference type="InterPro" id="IPR027417">
    <property type="entry name" value="P-loop_NTPase"/>
</dbReference>
<dbReference type="Pfam" id="PF00025">
    <property type="entry name" value="Arf"/>
    <property type="match status" value="1"/>
</dbReference>
<sequence length="619" mass="70508">MESDILLYELRRRWCSPWCSPPQVNMFNLMSNCCSWVSKLQQPLRKITVLVVGLDKAGKTSCIRGMLRVPPGDVGPTHGCVRTELRLENYLVNILDIGGAPEVRGSWREHYGEAHGIIFVVDSSDRQRMKEVKEALVDLLKHPRVAGKPLLVLANKQDKMNALLGNELIEILSLERLVNQSRSLCHIEPCSASMDLRRWSDRKTLRGLRWLLRAVCLDYPDLCARVMRDGRRPLGPEEKERRGKIEKSRNKSKEEKTRTSKTDIRQEQRNETVRKKGTLQPIKNILNKENTLKTKLSKKKKVKVKIKKQSPSRGVNEEEVEETEGNEAEHDHSNQKDKASSALLSPKRRKMKRKAKVKEENSGLPESPSSEVSKASRGKEERKRKKKIVKVKRKNKINTEEVPAAYAQPVDLSNTFVGYYCLYINDIDQPQRPLMHLQQDSEESWSGTTDANRKETLPKMASPRTITIVALSFALGLFFVFMGTIKLTPRLSKDAYSEMKRAYKSYAKALPALKKIGVSSVLLRKIIGTLEVGCGIVLTLVPGRPKDVANFILLLVMLAVLFFHQLVGDPLKRYAHALVFGILLTCRLLIARQGEERPEREERREEQITAQEKNKVKVS</sequence>
<feature type="binding site" evidence="3">
    <location>
        <begin position="155"/>
        <end position="158"/>
    </location>
    <ligand>
        <name>GTP</name>
        <dbReference type="ChEBI" id="CHEBI:37565"/>
    </ligand>
</feature>
<dbReference type="PANTHER" id="PTHR46090">
    <property type="entry name" value="ADP-RIBOSYLATION FACTOR-LIKE PROTEIN 13B"/>
    <property type="match status" value="1"/>
</dbReference>
<feature type="compositionally biased region" description="Basic residues" evidence="5">
    <location>
        <begin position="382"/>
        <end position="392"/>
    </location>
</feature>
<dbReference type="STRING" id="84645.A0A498N4S1"/>
<gene>
    <name evidence="7" type="ORF">ROHU_005534</name>
</gene>
<dbReference type="SMART" id="SM00177">
    <property type="entry name" value="ARF"/>
    <property type="match status" value="1"/>
</dbReference>
<feature type="binding site" evidence="3">
    <location>
        <position position="99"/>
    </location>
    <ligand>
        <name>GTP</name>
        <dbReference type="ChEBI" id="CHEBI:37565"/>
    </ligand>
</feature>
<evidence type="ECO:0000256" key="1">
    <source>
        <dbReference type="ARBA" id="ARBA00022741"/>
    </source>
</evidence>
<keyword evidence="8" id="KW-1185">Reference proteome</keyword>
<accession>A0A498N4S1</accession>
<proteinExistence type="predicted"/>
<comment type="caution">
    <text evidence="7">The sequence shown here is derived from an EMBL/GenBank/DDBJ whole genome shotgun (WGS) entry which is preliminary data.</text>
</comment>